<protein>
    <submittedName>
        <fullName evidence="2">Uncharacterized protein</fullName>
    </submittedName>
</protein>
<accession>A0ABV6BKQ9</accession>
<reference evidence="2 3" key="1">
    <citation type="submission" date="2024-09" db="EMBL/GenBank/DDBJ databases">
        <authorList>
            <person name="Sun Q."/>
            <person name="Mori K."/>
        </authorList>
    </citation>
    <scope>NUCLEOTIDE SEQUENCE [LARGE SCALE GENOMIC DNA]</scope>
    <source>
        <strain evidence="2 3">CGMCC 1.12926</strain>
    </source>
</reference>
<keyword evidence="1" id="KW-0812">Transmembrane</keyword>
<dbReference type="EMBL" id="JBHLYW010000003">
    <property type="protein sequence ID" value="MFC0076027.1"/>
    <property type="molecule type" value="Genomic_DNA"/>
</dbReference>
<keyword evidence="1" id="KW-0472">Membrane</keyword>
<feature type="transmembrane region" description="Helical" evidence="1">
    <location>
        <begin position="196"/>
        <end position="215"/>
    </location>
</feature>
<gene>
    <name evidence="2" type="ORF">ACFFLS_03175</name>
</gene>
<dbReference type="Proteomes" id="UP001589734">
    <property type="component" value="Unassembled WGS sequence"/>
</dbReference>
<evidence type="ECO:0000256" key="1">
    <source>
        <dbReference type="SAM" id="Phobius"/>
    </source>
</evidence>
<organism evidence="2 3">
    <name type="scientific">Flavobacterium procerum</name>
    <dbReference type="NCBI Taxonomy" id="1455569"/>
    <lineage>
        <taxon>Bacteria</taxon>
        <taxon>Pseudomonadati</taxon>
        <taxon>Bacteroidota</taxon>
        <taxon>Flavobacteriia</taxon>
        <taxon>Flavobacteriales</taxon>
        <taxon>Flavobacteriaceae</taxon>
        <taxon>Flavobacterium</taxon>
    </lineage>
</organism>
<evidence type="ECO:0000313" key="2">
    <source>
        <dbReference type="EMBL" id="MFC0076027.1"/>
    </source>
</evidence>
<proteinExistence type="predicted"/>
<feature type="transmembrane region" description="Helical" evidence="1">
    <location>
        <begin position="12"/>
        <end position="32"/>
    </location>
</feature>
<evidence type="ECO:0000313" key="3">
    <source>
        <dbReference type="Proteomes" id="UP001589734"/>
    </source>
</evidence>
<sequence length="221" mass="26251">MIEKRQKRKKIFYVPGMISLVLIPLFCFYHFYKVDAFKVYGGLDLHLPYEEDYFIKYKIASLRKYKTFNFNENEFTAKEQLNNVKLYLRNLMNKKDTINGIKLHYGSGTHYDVFIKTIDLLAEEEAPAWAINENDVYIFGSLNTLKKVKSDTLVAPMMNCMTGELMARQAYFETKHKKEEEAYQFKITFFKEKWKLISLGYLGLVFLNVFVLVKLNRQQYL</sequence>
<name>A0ABV6BKQ9_9FLAO</name>
<keyword evidence="1" id="KW-1133">Transmembrane helix</keyword>
<keyword evidence="3" id="KW-1185">Reference proteome</keyword>
<dbReference type="RefSeq" id="WP_379689159.1">
    <property type="nucleotide sequence ID" value="NZ_JBHLYW010000003.1"/>
</dbReference>
<comment type="caution">
    <text evidence="2">The sequence shown here is derived from an EMBL/GenBank/DDBJ whole genome shotgun (WGS) entry which is preliminary data.</text>
</comment>